<comment type="caution">
    <text evidence="1">The sequence shown here is derived from an EMBL/GenBank/DDBJ whole genome shotgun (WGS) entry which is preliminary data.</text>
</comment>
<evidence type="ECO:0000313" key="2">
    <source>
        <dbReference type="Proteomes" id="UP000030392"/>
    </source>
</evidence>
<dbReference type="EMBL" id="JNAX01000002">
    <property type="protein sequence ID" value="KGG22442.1"/>
    <property type="molecule type" value="Genomic_DNA"/>
</dbReference>
<accession>A0A0A2CA85</accession>
<dbReference type="Proteomes" id="UP000030392">
    <property type="component" value="Unassembled WGS sequence"/>
</dbReference>
<dbReference type="AlphaFoldDB" id="A0A0A2CA85"/>
<organism evidence="1 2">
    <name type="scientific">Prochlorococcus marinus str. PAC1</name>
    <dbReference type="NCBI Taxonomy" id="59924"/>
    <lineage>
        <taxon>Bacteria</taxon>
        <taxon>Bacillati</taxon>
        <taxon>Cyanobacteriota</taxon>
        <taxon>Cyanophyceae</taxon>
        <taxon>Synechococcales</taxon>
        <taxon>Prochlorococcaceae</taxon>
        <taxon>Prochlorococcus</taxon>
    </lineage>
</organism>
<proteinExistence type="predicted"/>
<reference evidence="2" key="1">
    <citation type="journal article" date="2014" name="Sci. Data">
        <title>Genomes of diverse isolates of the marine cyanobacterium Prochlorococcus.</title>
        <authorList>
            <person name="Biller S."/>
            <person name="Berube P."/>
            <person name="Thompson J."/>
            <person name="Kelly L."/>
            <person name="Roggensack S."/>
            <person name="Awad L."/>
            <person name="Roache-Johnson K."/>
            <person name="Ding H."/>
            <person name="Giovannoni S.J."/>
            <person name="Moore L.R."/>
            <person name="Chisholm S.W."/>
        </authorList>
    </citation>
    <scope>NUCLEOTIDE SEQUENCE [LARGE SCALE GENOMIC DNA]</scope>
    <source>
        <strain evidence="2">PAC1</strain>
    </source>
</reference>
<gene>
    <name evidence="1" type="ORF">EV03_0112</name>
</gene>
<protein>
    <submittedName>
        <fullName evidence="1">Uncharacterized protein</fullName>
    </submittedName>
</protein>
<evidence type="ECO:0000313" key="1">
    <source>
        <dbReference type="EMBL" id="KGG22442.1"/>
    </source>
</evidence>
<name>A0A0A2CA85_PROMR</name>
<sequence length="51" mass="5942">MQFLRCIYKQSQLSKGVHLYEKQRPNSFISIRSIKTIHALHSALEIQAQLS</sequence>